<dbReference type="Pfam" id="PF07702">
    <property type="entry name" value="UTRA"/>
    <property type="match status" value="1"/>
</dbReference>
<accession>F9VQ52</accession>
<dbReference type="Proteomes" id="UP000003558">
    <property type="component" value="Unassembled WGS sequence"/>
</dbReference>
<dbReference type="GO" id="GO:0003677">
    <property type="term" value="F:DNA binding"/>
    <property type="evidence" value="ECO:0007669"/>
    <property type="project" value="UniProtKB-KW"/>
</dbReference>
<dbReference type="eggNOG" id="COG2188">
    <property type="taxonomic scope" value="Bacteria"/>
</dbReference>
<feature type="compositionally biased region" description="Basic and acidic residues" evidence="4">
    <location>
        <begin position="13"/>
        <end position="24"/>
    </location>
</feature>
<dbReference type="PROSITE" id="PS50949">
    <property type="entry name" value="HTH_GNTR"/>
    <property type="match status" value="1"/>
</dbReference>
<dbReference type="GO" id="GO:0045892">
    <property type="term" value="P:negative regulation of DNA-templated transcription"/>
    <property type="evidence" value="ECO:0007669"/>
    <property type="project" value="TreeGrafter"/>
</dbReference>
<reference evidence="6 7" key="1">
    <citation type="submission" date="2011-05" db="EMBL/GenBank/DDBJ databases">
        <title>Whole genome shotgun sequence of Gordonia alkanivorans NBRC 16433.</title>
        <authorList>
            <person name="Hosoyama A."/>
            <person name="Nakamura S."/>
            <person name="Takarada H."/>
            <person name="Tsuchikane K."/>
            <person name="Yamazaki S."/>
            <person name="Fujita N."/>
        </authorList>
    </citation>
    <scope>NUCLEOTIDE SEQUENCE [LARGE SCALE GENOMIC DNA]</scope>
    <source>
        <strain evidence="6 7">NBRC 16433</strain>
    </source>
</reference>
<evidence type="ECO:0000256" key="2">
    <source>
        <dbReference type="ARBA" id="ARBA00023125"/>
    </source>
</evidence>
<evidence type="ECO:0000256" key="3">
    <source>
        <dbReference type="ARBA" id="ARBA00023163"/>
    </source>
</evidence>
<evidence type="ECO:0000256" key="4">
    <source>
        <dbReference type="SAM" id="MobiDB-lite"/>
    </source>
</evidence>
<dbReference type="STRING" id="1027371.GOALK_005_00060"/>
<feature type="region of interest" description="Disordered" evidence="4">
    <location>
        <begin position="1"/>
        <end position="24"/>
    </location>
</feature>
<dbReference type="PRINTS" id="PR00035">
    <property type="entry name" value="HTHGNTR"/>
</dbReference>
<dbReference type="Pfam" id="PF00392">
    <property type="entry name" value="GntR"/>
    <property type="match status" value="1"/>
</dbReference>
<dbReference type="Gene3D" id="1.10.10.10">
    <property type="entry name" value="Winged helix-like DNA-binding domain superfamily/Winged helix DNA-binding domain"/>
    <property type="match status" value="1"/>
</dbReference>
<keyword evidence="2" id="KW-0238">DNA-binding</keyword>
<sequence length="259" mass="29008">MTESENSDSEPNSPRDRRGGPLHRELSRTLRAEIAAGEYDIGSKFPTEMELCARFGVSRHTVRAAMADLRQSGLISRQRGVGTTVLSYVSQARYILRASDEDNAVRQYTESTRFELIDEPGPAAVFDSRRLLLGDARDWLKWTGLRRTVDNPLPMGFNTYYIPTKYAVAVRDRVADAQTAVFPRITRQFGLTLQSLEQSIAVTLLDDHEAEHLRAAAGSPALAITRRFITEDGLIGVFEGIHPADRYATTMRFDVEISE</sequence>
<dbReference type="InterPro" id="IPR011663">
    <property type="entry name" value="UTRA"/>
</dbReference>
<dbReference type="PANTHER" id="PTHR44846">
    <property type="entry name" value="MANNOSYL-D-GLYCERATE TRANSPORT/METABOLISM SYSTEM REPRESSOR MNGR-RELATED"/>
    <property type="match status" value="1"/>
</dbReference>
<dbReference type="SMART" id="SM00345">
    <property type="entry name" value="HTH_GNTR"/>
    <property type="match status" value="1"/>
</dbReference>
<evidence type="ECO:0000313" key="6">
    <source>
        <dbReference type="EMBL" id="GAA10741.1"/>
    </source>
</evidence>
<evidence type="ECO:0000259" key="5">
    <source>
        <dbReference type="PROSITE" id="PS50949"/>
    </source>
</evidence>
<evidence type="ECO:0000313" key="7">
    <source>
        <dbReference type="Proteomes" id="UP000003558"/>
    </source>
</evidence>
<dbReference type="InterPro" id="IPR050679">
    <property type="entry name" value="Bact_HTH_transcr_reg"/>
</dbReference>
<dbReference type="InterPro" id="IPR028978">
    <property type="entry name" value="Chorismate_lyase_/UTRA_dom_sf"/>
</dbReference>
<dbReference type="RefSeq" id="WP_006356919.1">
    <property type="nucleotide sequence ID" value="NZ_BACI01000005.1"/>
</dbReference>
<dbReference type="InterPro" id="IPR036390">
    <property type="entry name" value="WH_DNA-bd_sf"/>
</dbReference>
<evidence type="ECO:0000256" key="1">
    <source>
        <dbReference type="ARBA" id="ARBA00023015"/>
    </source>
</evidence>
<protein>
    <submittedName>
        <fullName evidence="6">Putative GntR family transcriptional regulator</fullName>
    </submittedName>
</protein>
<dbReference type="Gene3D" id="3.40.1410.10">
    <property type="entry name" value="Chorismate lyase-like"/>
    <property type="match status" value="1"/>
</dbReference>
<comment type="caution">
    <text evidence="6">The sequence shown here is derived from an EMBL/GenBank/DDBJ whole genome shotgun (WGS) entry which is preliminary data.</text>
</comment>
<dbReference type="GO" id="GO:0003700">
    <property type="term" value="F:DNA-binding transcription factor activity"/>
    <property type="evidence" value="ECO:0007669"/>
    <property type="project" value="InterPro"/>
</dbReference>
<dbReference type="PANTHER" id="PTHR44846:SF1">
    <property type="entry name" value="MANNOSYL-D-GLYCERATE TRANSPORT_METABOLISM SYSTEM REPRESSOR MNGR-RELATED"/>
    <property type="match status" value="1"/>
</dbReference>
<dbReference type="AlphaFoldDB" id="F9VQ52"/>
<dbReference type="CDD" id="cd07377">
    <property type="entry name" value="WHTH_GntR"/>
    <property type="match status" value="1"/>
</dbReference>
<gene>
    <name evidence="6" type="ORF">GOALK_005_00060</name>
</gene>
<organism evidence="6 7">
    <name type="scientific">Gordonia alkanivorans NBRC 16433</name>
    <dbReference type="NCBI Taxonomy" id="1027371"/>
    <lineage>
        <taxon>Bacteria</taxon>
        <taxon>Bacillati</taxon>
        <taxon>Actinomycetota</taxon>
        <taxon>Actinomycetes</taxon>
        <taxon>Mycobacteriales</taxon>
        <taxon>Gordoniaceae</taxon>
        <taxon>Gordonia</taxon>
    </lineage>
</organism>
<keyword evidence="1" id="KW-0805">Transcription regulation</keyword>
<feature type="domain" description="HTH gntR-type" evidence="5">
    <location>
        <begin position="20"/>
        <end position="88"/>
    </location>
</feature>
<dbReference type="SUPFAM" id="SSF64288">
    <property type="entry name" value="Chorismate lyase-like"/>
    <property type="match status" value="1"/>
</dbReference>
<dbReference type="SUPFAM" id="SSF46785">
    <property type="entry name" value="Winged helix' DNA-binding domain"/>
    <property type="match status" value="1"/>
</dbReference>
<name>F9VQ52_9ACTN</name>
<keyword evidence="3" id="KW-0804">Transcription</keyword>
<dbReference type="SMART" id="SM00866">
    <property type="entry name" value="UTRA"/>
    <property type="match status" value="1"/>
</dbReference>
<dbReference type="InterPro" id="IPR036388">
    <property type="entry name" value="WH-like_DNA-bd_sf"/>
</dbReference>
<dbReference type="EMBL" id="BACI01000005">
    <property type="protein sequence ID" value="GAA10741.1"/>
    <property type="molecule type" value="Genomic_DNA"/>
</dbReference>
<proteinExistence type="predicted"/>
<dbReference type="InterPro" id="IPR000524">
    <property type="entry name" value="Tscrpt_reg_HTH_GntR"/>
</dbReference>